<feature type="transmembrane region" description="Helical" evidence="15">
    <location>
        <begin position="43"/>
        <end position="63"/>
    </location>
</feature>
<dbReference type="Pfam" id="PF03717">
    <property type="entry name" value="PBP_dimer"/>
    <property type="match status" value="1"/>
</dbReference>
<comment type="subcellular location">
    <subcellularLocation>
        <location evidence="2">Cell membrane</location>
    </subcellularLocation>
    <subcellularLocation>
        <location evidence="1">Membrane</location>
        <topology evidence="1">Single-pass membrane protein</topology>
    </subcellularLocation>
</comment>
<evidence type="ECO:0000256" key="4">
    <source>
        <dbReference type="ARBA" id="ARBA00007171"/>
    </source>
</evidence>
<dbReference type="EC" id="3.4.16.4" evidence="5"/>
<dbReference type="InterPro" id="IPR001460">
    <property type="entry name" value="PCN-bd_Tpept"/>
</dbReference>
<evidence type="ECO:0000256" key="5">
    <source>
        <dbReference type="ARBA" id="ARBA00012448"/>
    </source>
</evidence>
<evidence type="ECO:0000256" key="9">
    <source>
        <dbReference type="ARBA" id="ARBA00022984"/>
    </source>
</evidence>
<keyword evidence="18" id="KW-0131">Cell cycle</keyword>
<accession>A0AB34QVA5</accession>
<gene>
    <name evidence="18" type="ORF">B4127_2196</name>
</gene>
<dbReference type="GO" id="GO:0009002">
    <property type="term" value="F:serine-type D-Ala-D-Ala carboxypeptidase activity"/>
    <property type="evidence" value="ECO:0007669"/>
    <property type="project" value="UniProtKB-EC"/>
</dbReference>
<dbReference type="GO" id="GO:0008360">
    <property type="term" value="P:regulation of cell shape"/>
    <property type="evidence" value="ECO:0007669"/>
    <property type="project" value="UniProtKB-KW"/>
</dbReference>
<comment type="catalytic activity">
    <reaction evidence="13">
        <text>Preferential cleavage: (Ac)2-L-Lys-D-Ala-|-D-Ala. Also transpeptidation of peptidyl-alanyl moieties that are N-acyl substituents of D-alanine.</text>
        <dbReference type="EC" id="3.4.16.4"/>
    </reaction>
</comment>
<evidence type="ECO:0000256" key="6">
    <source>
        <dbReference type="ARBA" id="ARBA00022475"/>
    </source>
</evidence>
<evidence type="ECO:0000259" key="16">
    <source>
        <dbReference type="Pfam" id="PF00905"/>
    </source>
</evidence>
<dbReference type="InterPro" id="IPR036138">
    <property type="entry name" value="PBP_dimer_sf"/>
</dbReference>
<evidence type="ECO:0000256" key="12">
    <source>
        <dbReference type="ARBA" id="ARBA00023316"/>
    </source>
</evidence>
<keyword evidence="9" id="KW-0573">Peptidoglycan synthesis</keyword>
<dbReference type="InterPro" id="IPR012338">
    <property type="entry name" value="Beta-lactam/transpept-like"/>
</dbReference>
<proteinExistence type="inferred from homology"/>
<evidence type="ECO:0000256" key="2">
    <source>
        <dbReference type="ARBA" id="ARBA00004236"/>
    </source>
</evidence>
<evidence type="ECO:0000256" key="14">
    <source>
        <dbReference type="SAM" id="MobiDB-lite"/>
    </source>
</evidence>
<evidence type="ECO:0000256" key="11">
    <source>
        <dbReference type="ARBA" id="ARBA00023136"/>
    </source>
</evidence>
<keyword evidence="12" id="KW-0961">Cell wall biogenesis/degradation</keyword>
<comment type="caution">
    <text evidence="18">The sequence shown here is derived from an EMBL/GenBank/DDBJ whole genome shotgun (WGS) entry which is preliminary data.</text>
</comment>
<keyword evidence="7 15" id="KW-0812">Transmembrane</keyword>
<dbReference type="Gene3D" id="3.90.1310.10">
    <property type="entry name" value="Penicillin-binding protein 2a (Domain 2)"/>
    <property type="match status" value="1"/>
</dbReference>
<dbReference type="SUPFAM" id="SSF56601">
    <property type="entry name" value="beta-lactamase/transpeptidase-like"/>
    <property type="match status" value="1"/>
</dbReference>
<dbReference type="GO" id="GO:0005886">
    <property type="term" value="C:plasma membrane"/>
    <property type="evidence" value="ECO:0007669"/>
    <property type="project" value="UniProtKB-SubCell"/>
</dbReference>
<organism evidence="18 19">
    <name type="scientific">Bacillus pumilus</name>
    <name type="common">Bacillus mesentericus</name>
    <dbReference type="NCBI Taxonomy" id="1408"/>
    <lineage>
        <taxon>Bacteria</taxon>
        <taxon>Bacillati</taxon>
        <taxon>Bacillota</taxon>
        <taxon>Bacilli</taxon>
        <taxon>Bacillales</taxon>
        <taxon>Bacillaceae</taxon>
        <taxon>Bacillus</taxon>
    </lineage>
</organism>
<dbReference type="GO" id="GO:0051301">
    <property type="term" value="P:cell division"/>
    <property type="evidence" value="ECO:0007669"/>
    <property type="project" value="UniProtKB-KW"/>
</dbReference>
<evidence type="ECO:0000256" key="3">
    <source>
        <dbReference type="ARBA" id="ARBA00004752"/>
    </source>
</evidence>
<dbReference type="GO" id="GO:0016757">
    <property type="term" value="F:glycosyltransferase activity"/>
    <property type="evidence" value="ECO:0007669"/>
    <property type="project" value="UniProtKB-KW"/>
</dbReference>
<dbReference type="GO" id="GO:0071555">
    <property type="term" value="P:cell wall organization"/>
    <property type="evidence" value="ECO:0007669"/>
    <property type="project" value="UniProtKB-KW"/>
</dbReference>
<dbReference type="Proteomes" id="UP000031978">
    <property type="component" value="Unassembled WGS sequence"/>
</dbReference>
<dbReference type="SUPFAM" id="SSF56519">
    <property type="entry name" value="Penicillin binding protein dimerisation domain"/>
    <property type="match status" value="1"/>
</dbReference>
<evidence type="ECO:0000256" key="1">
    <source>
        <dbReference type="ARBA" id="ARBA00004167"/>
    </source>
</evidence>
<protein>
    <recommendedName>
        <fullName evidence="5">serine-type D-Ala-D-Ala carboxypeptidase</fullName>
        <ecNumber evidence="5">3.4.16.4</ecNumber>
    </recommendedName>
</protein>
<comment type="pathway">
    <text evidence="3">Cell wall biogenesis; peptidoglycan biosynthesis.</text>
</comment>
<keyword evidence="8" id="KW-0133">Cell shape</keyword>
<keyword evidence="18" id="KW-0132">Cell division</keyword>
<sequence>MMMAPFIHKKGCHFFLDRKGDVMRNKKNKKDAKEGRKTLPIRLNLLFLAAFIIFTGVVVRLGFVQIVNGEDYKKQAEKQEDVNVSSAAPRGKIYDRNYNTIVSNKALNAITYTRTSTTSQEERLKVATKLADMIHVSTKKITDRDKKDFWILTHPNEAKKLVQKESELKGDDKIADDKLYELQLKRITDKELNQLTKKDLQVLAIKRQMDAGYALTPQFIKNDDVKPSEIAYVSEHLDELPGVDVTTDWSRSYPYKGLLRSMLGSVSSSDEGLPQSLLEHYLSLGYSRNDRVGKSYLEYQYEDVLQGQKEKEQSTTDKEGNVTSSKVLTEGKSGKDLVLTIDIQLQKAVEKIIEKNLRSAKQRGGTELLDRAFVVMMDPRNGEVLSVSGKQISNKNGKYKFDDYALGTMTSSYAMGSAVKGATVLTGYKTGVIHIGSTQYDEPLYIAQSPPKKSYQNMGLINDLTALERSSNVYMFKTAIAVGKGEYRKNQPLPIDPKAFDTFRYNFSKFGLGVKTGIDLPNEATGYRGTSTQSGLLLDYAIGQYDTFTPLQMAQYVSTVANGGYRLRPQLVKEVREPDPQRGIGAVTESVKPDVLNKLDMTSDEIKRVQQGFKLVMQNPRGTAYSNFGNKKYNPAGKTGTAQSFYDGPIKSKRGTPTYNTTLVAYAPADNPEVAISVVVPWVYQDYNQRYPITNDIGEQVLDKYFELKSKQESNDTQAKNKNKIENEAETND</sequence>
<keyword evidence="18" id="KW-0808">Transferase</keyword>
<dbReference type="InterPro" id="IPR005311">
    <property type="entry name" value="PBP_dimer"/>
</dbReference>
<dbReference type="GO" id="GO:0071972">
    <property type="term" value="F:peptidoglycan L,D-transpeptidase activity"/>
    <property type="evidence" value="ECO:0007669"/>
    <property type="project" value="TreeGrafter"/>
</dbReference>
<keyword evidence="11 15" id="KW-0472">Membrane</keyword>
<evidence type="ECO:0000256" key="15">
    <source>
        <dbReference type="SAM" id="Phobius"/>
    </source>
</evidence>
<dbReference type="EMBL" id="JXCL01000029">
    <property type="protein sequence ID" value="KIL16932.1"/>
    <property type="molecule type" value="Genomic_DNA"/>
</dbReference>
<dbReference type="InterPro" id="IPR050515">
    <property type="entry name" value="Beta-lactam/transpept"/>
</dbReference>
<keyword evidence="10 15" id="KW-1133">Transmembrane helix</keyword>
<evidence type="ECO:0000256" key="8">
    <source>
        <dbReference type="ARBA" id="ARBA00022960"/>
    </source>
</evidence>
<evidence type="ECO:0000259" key="17">
    <source>
        <dbReference type="Pfam" id="PF03717"/>
    </source>
</evidence>
<dbReference type="Pfam" id="PF00905">
    <property type="entry name" value="Transpeptidase"/>
    <property type="match status" value="1"/>
</dbReference>
<evidence type="ECO:0000256" key="13">
    <source>
        <dbReference type="ARBA" id="ARBA00034000"/>
    </source>
</evidence>
<dbReference type="PANTHER" id="PTHR30627:SF2">
    <property type="entry name" value="PEPTIDOGLYCAN D,D-TRANSPEPTIDASE MRDA"/>
    <property type="match status" value="1"/>
</dbReference>
<name>A0AB34QVA5_BACPU</name>
<evidence type="ECO:0000313" key="19">
    <source>
        <dbReference type="Proteomes" id="UP000031978"/>
    </source>
</evidence>
<evidence type="ECO:0000256" key="7">
    <source>
        <dbReference type="ARBA" id="ARBA00022692"/>
    </source>
</evidence>
<dbReference type="PANTHER" id="PTHR30627">
    <property type="entry name" value="PEPTIDOGLYCAN D,D-TRANSPEPTIDASE"/>
    <property type="match status" value="1"/>
</dbReference>
<reference evidence="18 19" key="1">
    <citation type="submission" date="2014-12" db="EMBL/GenBank/DDBJ databases">
        <title>Draft Genome Sequences of Five Spore-Forming Food Isolates of Bacillus pumilus.</title>
        <authorList>
            <person name="de Jong A."/>
            <person name="van Heel A.J."/>
            <person name="Montalban-Lopez M."/>
            <person name="Krawczyk A.O."/>
            <person name="Berendsen E.M."/>
            <person name="Wells-Bennik M."/>
            <person name="Kuipers O.P."/>
        </authorList>
    </citation>
    <scope>NUCLEOTIDE SEQUENCE [LARGE SCALE GENOMIC DNA]</scope>
    <source>
        <strain evidence="18 19">B4127</strain>
    </source>
</reference>
<comment type="similarity">
    <text evidence="4">Belongs to the transpeptidase family.</text>
</comment>
<dbReference type="Gene3D" id="1.10.10.1230">
    <property type="entry name" value="Penicillin-binding protein, N-terminal non-catalytic domain, head sub-domain"/>
    <property type="match status" value="1"/>
</dbReference>
<keyword evidence="6" id="KW-1003">Cell membrane</keyword>
<feature type="domain" description="Penicillin-binding protein transpeptidase" evidence="16">
    <location>
        <begin position="373"/>
        <end position="697"/>
    </location>
</feature>
<dbReference type="GO" id="GO:0009252">
    <property type="term" value="P:peptidoglycan biosynthetic process"/>
    <property type="evidence" value="ECO:0007669"/>
    <property type="project" value="UniProtKB-KW"/>
</dbReference>
<dbReference type="Gene3D" id="3.40.710.10">
    <property type="entry name" value="DD-peptidase/beta-lactamase superfamily"/>
    <property type="match status" value="1"/>
</dbReference>
<keyword evidence="18" id="KW-0328">Glycosyltransferase</keyword>
<feature type="region of interest" description="Disordered" evidence="14">
    <location>
        <begin position="710"/>
        <end position="733"/>
    </location>
</feature>
<dbReference type="GO" id="GO:0008658">
    <property type="term" value="F:penicillin binding"/>
    <property type="evidence" value="ECO:0007669"/>
    <property type="project" value="InterPro"/>
</dbReference>
<dbReference type="AlphaFoldDB" id="A0AB34QVA5"/>
<evidence type="ECO:0000256" key="10">
    <source>
        <dbReference type="ARBA" id="ARBA00022989"/>
    </source>
</evidence>
<feature type="domain" description="Penicillin-binding protein dimerisation" evidence="17">
    <location>
        <begin position="87"/>
        <end position="325"/>
    </location>
</feature>
<evidence type="ECO:0000313" key="18">
    <source>
        <dbReference type="EMBL" id="KIL16932.1"/>
    </source>
</evidence>